<dbReference type="FunFam" id="2.160.10.10:FF:000002">
    <property type="entry name" value="Serine acetyltransferase"/>
    <property type="match status" value="1"/>
</dbReference>
<dbReference type="Pfam" id="PF06426">
    <property type="entry name" value="SATase_N"/>
    <property type="match status" value="1"/>
</dbReference>
<reference evidence="12 13" key="1">
    <citation type="journal article" date="2006" name="Genome Biol.">
        <title>Genomic analysis reveals that Pseudomonas aeruginosa virulence is combinatorial.</title>
        <authorList>
            <person name="Lee D.G."/>
            <person name="Urbach J.M."/>
            <person name="Wu G."/>
            <person name="Liberati N.T."/>
            <person name="Feinbaum R.L."/>
            <person name="Miyata S."/>
            <person name="Diggins L.T."/>
            <person name="He J."/>
            <person name="Saucier M."/>
            <person name="Deziel E."/>
            <person name="Friedman L."/>
            <person name="Li L."/>
            <person name="Grills G."/>
            <person name="Montgomery K."/>
            <person name="Kucherlapati R."/>
            <person name="Rahme L.G."/>
            <person name="Ausubel F.M."/>
        </authorList>
    </citation>
    <scope>NUCLEOTIDE SEQUENCE [LARGE SCALE GENOMIC DNA]</scope>
    <source>
        <strain evidence="12 13">UCBPP-PA14</strain>
    </source>
</reference>
<dbReference type="NCBIfam" id="TIGR01172">
    <property type="entry name" value="cysE"/>
    <property type="match status" value="1"/>
</dbReference>
<protein>
    <recommendedName>
        <fullName evidence="4">Serine acetyltransferase</fullName>
        <ecNumber evidence="3">2.3.1.30</ecNumber>
    </recommendedName>
</protein>
<dbReference type="PROSITE" id="PS00101">
    <property type="entry name" value="HEXAPEP_TRANSFERASES"/>
    <property type="match status" value="1"/>
</dbReference>
<accession>A0A0H2Z6P6</accession>
<dbReference type="EC" id="2.3.1.30" evidence="3"/>
<evidence type="ECO:0000256" key="5">
    <source>
        <dbReference type="ARBA" id="ARBA00022605"/>
    </source>
</evidence>
<dbReference type="GO" id="GO:0005737">
    <property type="term" value="C:cytoplasm"/>
    <property type="evidence" value="ECO:0007669"/>
    <property type="project" value="InterPro"/>
</dbReference>
<evidence type="ECO:0000256" key="7">
    <source>
        <dbReference type="ARBA" id="ARBA00022737"/>
    </source>
</evidence>
<dbReference type="CDD" id="cd03354">
    <property type="entry name" value="LbH_SAT"/>
    <property type="match status" value="1"/>
</dbReference>
<evidence type="ECO:0000256" key="1">
    <source>
        <dbReference type="ARBA" id="ARBA00004876"/>
    </source>
</evidence>
<evidence type="ECO:0000256" key="2">
    <source>
        <dbReference type="ARBA" id="ARBA00007274"/>
    </source>
</evidence>
<evidence type="ECO:0000313" key="13">
    <source>
        <dbReference type="Proteomes" id="UP000000653"/>
    </source>
</evidence>
<evidence type="ECO:0000313" key="12">
    <source>
        <dbReference type="EMBL" id="ABJ09875.1"/>
    </source>
</evidence>
<dbReference type="InterPro" id="IPR045304">
    <property type="entry name" value="LbH_SAT"/>
</dbReference>
<comment type="catalytic activity">
    <reaction evidence="10">
        <text>L-serine + acetyl-CoA = O-acetyl-L-serine + CoA</text>
        <dbReference type="Rhea" id="RHEA:24560"/>
        <dbReference type="ChEBI" id="CHEBI:33384"/>
        <dbReference type="ChEBI" id="CHEBI:57287"/>
        <dbReference type="ChEBI" id="CHEBI:57288"/>
        <dbReference type="ChEBI" id="CHEBI:58340"/>
        <dbReference type="EC" id="2.3.1.30"/>
    </reaction>
</comment>
<dbReference type="GO" id="GO:0006535">
    <property type="term" value="P:cysteine biosynthetic process from serine"/>
    <property type="evidence" value="ECO:0007669"/>
    <property type="project" value="InterPro"/>
</dbReference>
<dbReference type="HOGENOM" id="CLU_051638_0_1_6"/>
<name>A0A0H2Z6P6_PSEAB</name>
<dbReference type="SUPFAM" id="SSF51161">
    <property type="entry name" value="Trimeric LpxA-like enzymes"/>
    <property type="match status" value="1"/>
</dbReference>
<dbReference type="InterPro" id="IPR042122">
    <property type="entry name" value="Ser_AcTrfase_N_sf"/>
</dbReference>
<evidence type="ECO:0000256" key="3">
    <source>
        <dbReference type="ARBA" id="ARBA00013266"/>
    </source>
</evidence>
<dbReference type="EMBL" id="CP000438">
    <property type="protein sequence ID" value="ABJ09875.1"/>
    <property type="molecule type" value="Genomic_DNA"/>
</dbReference>
<dbReference type="Gene3D" id="2.160.10.10">
    <property type="entry name" value="Hexapeptide repeat proteins"/>
    <property type="match status" value="1"/>
</dbReference>
<comment type="similarity">
    <text evidence="2">Belongs to the transferase hexapeptide repeat family.</text>
</comment>
<keyword evidence="9" id="KW-0012">Acyltransferase</keyword>
<gene>
    <name evidence="12" type="ordered locus">PA14_54880</name>
</gene>
<dbReference type="Proteomes" id="UP000000653">
    <property type="component" value="Chromosome"/>
</dbReference>
<dbReference type="PANTHER" id="PTHR42811">
    <property type="entry name" value="SERINE ACETYLTRANSFERASE"/>
    <property type="match status" value="1"/>
</dbReference>
<dbReference type="InterPro" id="IPR005881">
    <property type="entry name" value="Ser_O-AcTrfase"/>
</dbReference>
<comment type="pathway">
    <text evidence="1">Amino-acid biosynthesis; L-cysteine biosynthesis; L-cysteine from L-serine: step 1/2.</text>
</comment>
<dbReference type="AlphaFoldDB" id="A0A0H2Z6P6"/>
<dbReference type="BioCyc" id="PAER208963:G1G74-4622-MONOMER"/>
<dbReference type="KEGG" id="pau:PA14_54880"/>
<evidence type="ECO:0000256" key="10">
    <source>
        <dbReference type="ARBA" id="ARBA00049486"/>
    </source>
</evidence>
<keyword evidence="5" id="KW-0028">Amino-acid biosynthesis</keyword>
<keyword evidence="8" id="KW-0198">Cysteine biosynthesis</keyword>
<keyword evidence="7" id="KW-0677">Repeat</keyword>
<keyword evidence="6 12" id="KW-0808">Transferase</keyword>
<evidence type="ECO:0000256" key="4">
    <source>
        <dbReference type="ARBA" id="ARBA00018522"/>
    </source>
</evidence>
<dbReference type="InterPro" id="IPR010493">
    <property type="entry name" value="Ser_AcTrfase_N"/>
</dbReference>
<dbReference type="SMART" id="SM00971">
    <property type="entry name" value="SATase_N"/>
    <property type="match status" value="1"/>
</dbReference>
<feature type="domain" description="Serine acetyltransferase N-terminal" evidence="11">
    <location>
        <begin position="54"/>
        <end position="156"/>
    </location>
</feature>
<dbReference type="InterPro" id="IPR018357">
    <property type="entry name" value="Hexapep_transf_CS"/>
</dbReference>
<proteinExistence type="inferred from homology"/>
<dbReference type="NCBIfam" id="NF041874">
    <property type="entry name" value="EPS_EpsC"/>
    <property type="match status" value="1"/>
</dbReference>
<dbReference type="Gene3D" id="1.10.3130.10">
    <property type="entry name" value="serine acetyltransferase, domain 1"/>
    <property type="match status" value="1"/>
</dbReference>
<evidence type="ECO:0000256" key="9">
    <source>
        <dbReference type="ARBA" id="ARBA00023315"/>
    </source>
</evidence>
<evidence type="ECO:0000256" key="6">
    <source>
        <dbReference type="ARBA" id="ARBA00022679"/>
    </source>
</evidence>
<evidence type="ECO:0000256" key="8">
    <source>
        <dbReference type="ARBA" id="ARBA00023192"/>
    </source>
</evidence>
<organism evidence="12 13">
    <name type="scientific">Pseudomonas aeruginosa (strain UCBPP-PA14)</name>
    <dbReference type="NCBI Taxonomy" id="208963"/>
    <lineage>
        <taxon>Bacteria</taxon>
        <taxon>Pseudomonadati</taxon>
        <taxon>Pseudomonadota</taxon>
        <taxon>Gammaproteobacteria</taxon>
        <taxon>Pseudomonadales</taxon>
        <taxon>Pseudomonadaceae</taxon>
        <taxon>Pseudomonas</taxon>
    </lineage>
</organism>
<dbReference type="SMR" id="A0A0H2Z6P6"/>
<evidence type="ECO:0000259" key="11">
    <source>
        <dbReference type="SMART" id="SM00971"/>
    </source>
</evidence>
<sequence length="292" mass="31383">MAGRTIRNRQNHAENPVIVRPAACRTAAKGICMRNSPAEALAAACTPTASVRCVWQQLQAEARRAPQEDSVLGPLIDRSILCRSSFWQALSSLLSAKLSIQTVSMDIWLECFADAHGPEAEEAAKDDLAATLLRDPAAENLLVPFLCYKGFHALQCHRVAHQLWNARRRTLARLLQSRVSEVFGVDIHPAVPVGRRVFIDHATGIVIGETASIGNDVSILQKVTLGGTGKEYGDRHPKIRDRAFIAAGATILGNIEIGFASTVGAGSVVLEPVPPYSTVVGVPARILCTNGL</sequence>
<dbReference type="InterPro" id="IPR011004">
    <property type="entry name" value="Trimer_LpxA-like_sf"/>
</dbReference>
<dbReference type="GO" id="GO:0009001">
    <property type="term" value="F:serine O-acetyltransferase activity"/>
    <property type="evidence" value="ECO:0007669"/>
    <property type="project" value="UniProtKB-EC"/>
</dbReference>
<dbReference type="UniPathway" id="UPA00136">
    <property type="reaction ID" value="UER00199"/>
</dbReference>
<dbReference type="InterPro" id="IPR053376">
    <property type="entry name" value="Serine_acetyltransferase"/>
</dbReference>